<dbReference type="GO" id="GO:0006633">
    <property type="term" value="P:fatty acid biosynthetic process"/>
    <property type="evidence" value="ECO:0007669"/>
    <property type="project" value="InterPro"/>
</dbReference>
<dbReference type="Pfam" id="PF02801">
    <property type="entry name" value="Ketoacyl-synt_C"/>
    <property type="match status" value="1"/>
</dbReference>
<keyword evidence="5" id="KW-0479">Metal-binding</keyword>
<dbReference type="Pfam" id="PF00550">
    <property type="entry name" value="PP-binding"/>
    <property type="match status" value="2"/>
</dbReference>
<dbReference type="Pfam" id="PF00202">
    <property type="entry name" value="Aminotran_3"/>
    <property type="match status" value="1"/>
</dbReference>
<feature type="domain" description="Ketosynthase family 3 (KS3)" evidence="10">
    <location>
        <begin position="22"/>
        <end position="454"/>
    </location>
</feature>
<dbReference type="SUPFAM" id="SSF52151">
    <property type="entry name" value="FabD/lysophospholipase-like"/>
    <property type="match status" value="1"/>
</dbReference>
<dbReference type="InterPro" id="IPR001242">
    <property type="entry name" value="Condensation_dom"/>
</dbReference>
<keyword evidence="6" id="KW-0663">Pyridoxal phosphate</keyword>
<dbReference type="Gene3D" id="3.40.47.10">
    <property type="match status" value="1"/>
</dbReference>
<dbReference type="InterPro" id="IPR016036">
    <property type="entry name" value="Malonyl_transacylase_ACP-bd"/>
</dbReference>
<dbReference type="GO" id="GO:0030170">
    <property type="term" value="F:pyridoxal phosphate binding"/>
    <property type="evidence" value="ECO:0007669"/>
    <property type="project" value="InterPro"/>
</dbReference>
<dbReference type="eggNOG" id="COG3321">
    <property type="taxonomic scope" value="Bacteria"/>
</dbReference>
<dbReference type="PROSITE" id="PS00455">
    <property type="entry name" value="AMP_BINDING"/>
    <property type="match status" value="1"/>
</dbReference>
<dbReference type="GO" id="GO:0031177">
    <property type="term" value="F:phosphopantetheine binding"/>
    <property type="evidence" value="ECO:0007669"/>
    <property type="project" value="InterPro"/>
</dbReference>
<dbReference type="PROSITE" id="PS50075">
    <property type="entry name" value="CARRIER"/>
    <property type="match status" value="2"/>
</dbReference>
<evidence type="ECO:0000256" key="6">
    <source>
        <dbReference type="ARBA" id="ARBA00022898"/>
    </source>
</evidence>
<keyword evidence="12" id="KW-1185">Reference proteome</keyword>
<dbReference type="SUPFAM" id="SSF52777">
    <property type="entry name" value="CoA-dependent acyltransferases"/>
    <property type="match status" value="2"/>
</dbReference>
<dbReference type="InterPro" id="IPR042099">
    <property type="entry name" value="ANL_N_sf"/>
</dbReference>
<feature type="domain" description="Carrier" evidence="9">
    <location>
        <begin position="946"/>
        <end position="1024"/>
    </location>
</feature>
<dbReference type="InterPro" id="IPR020806">
    <property type="entry name" value="PKS_PP-bd"/>
</dbReference>
<dbReference type="SMART" id="SM00823">
    <property type="entry name" value="PKS_PP"/>
    <property type="match status" value="2"/>
</dbReference>
<dbReference type="CDD" id="cd00833">
    <property type="entry name" value="PKS"/>
    <property type="match status" value="1"/>
</dbReference>
<gene>
    <name evidence="11" type="ORF">QWE_15366</name>
</gene>
<keyword evidence="2" id="KW-0596">Phosphopantetheine</keyword>
<dbReference type="InterPro" id="IPR001227">
    <property type="entry name" value="Ac_transferase_dom_sf"/>
</dbReference>
<keyword evidence="4" id="KW-0808">Transferase</keyword>
<dbReference type="SUPFAM" id="SSF53383">
    <property type="entry name" value="PLP-dependent transferases"/>
    <property type="match status" value="1"/>
</dbReference>
<dbReference type="SMART" id="SM00825">
    <property type="entry name" value="PKS_KS"/>
    <property type="match status" value="1"/>
</dbReference>
<dbReference type="InterPro" id="IPR050091">
    <property type="entry name" value="PKS_NRPS_Biosynth_Enz"/>
</dbReference>
<dbReference type="Pfam" id="PF00668">
    <property type="entry name" value="Condensation"/>
    <property type="match status" value="1"/>
</dbReference>
<dbReference type="InterPro" id="IPR010071">
    <property type="entry name" value="AA_adenyl_dom"/>
</dbReference>
<dbReference type="PANTHER" id="PTHR43775">
    <property type="entry name" value="FATTY ACID SYNTHASE"/>
    <property type="match status" value="1"/>
</dbReference>
<dbReference type="Gene3D" id="3.40.640.10">
    <property type="entry name" value="Type I PLP-dependent aspartate aminotransferase-like (Major domain)"/>
    <property type="match status" value="1"/>
</dbReference>
<dbReference type="Gene3D" id="3.30.559.30">
    <property type="entry name" value="Nonribosomal peptide synthetase, condensation domain"/>
    <property type="match status" value="1"/>
</dbReference>
<dbReference type="SUPFAM" id="SSF47336">
    <property type="entry name" value="ACP-like"/>
    <property type="match status" value="2"/>
</dbReference>
<accession>K2Q0L7</accession>
<dbReference type="RefSeq" id="WP_006727066.1">
    <property type="nucleotide sequence ID" value="NZ_ALJF01000012.1"/>
</dbReference>
<dbReference type="Gene3D" id="3.40.366.10">
    <property type="entry name" value="Malonyl-Coenzyme A Acyl Carrier Protein, domain 2"/>
    <property type="match status" value="1"/>
</dbReference>
<dbReference type="InterPro" id="IPR020841">
    <property type="entry name" value="PKS_Beta-ketoAc_synthase_dom"/>
</dbReference>
<dbReference type="OrthoDB" id="9778690at2"/>
<feature type="compositionally biased region" description="Low complexity" evidence="8">
    <location>
        <begin position="1103"/>
        <end position="1118"/>
    </location>
</feature>
<evidence type="ECO:0000313" key="11">
    <source>
        <dbReference type="EMBL" id="EKF58635.1"/>
    </source>
</evidence>
<evidence type="ECO:0000313" key="12">
    <source>
        <dbReference type="Proteomes" id="UP000007123"/>
    </source>
</evidence>
<dbReference type="PANTHER" id="PTHR43775:SF51">
    <property type="entry name" value="INACTIVE PHENOLPHTHIOCEROL SYNTHESIS POLYKETIDE SYNTHASE TYPE I PKS1-RELATED"/>
    <property type="match status" value="1"/>
</dbReference>
<dbReference type="Gene3D" id="3.40.50.12780">
    <property type="entry name" value="N-terminal domain of ligase-like"/>
    <property type="match status" value="1"/>
</dbReference>
<dbReference type="PROSITE" id="PS00600">
    <property type="entry name" value="AA_TRANSFER_CLASS_3"/>
    <property type="match status" value="1"/>
</dbReference>
<dbReference type="eggNOG" id="COG0001">
    <property type="taxonomic scope" value="Bacteria"/>
</dbReference>
<dbReference type="InterPro" id="IPR025110">
    <property type="entry name" value="AMP-bd_C"/>
</dbReference>
<dbReference type="SUPFAM" id="SSF55048">
    <property type="entry name" value="Probable ACP-binding domain of malonyl-CoA ACP transacylase"/>
    <property type="match status" value="1"/>
</dbReference>
<dbReference type="InterPro" id="IPR023213">
    <property type="entry name" value="CAT-like_dom_sf"/>
</dbReference>
<dbReference type="InterPro" id="IPR009081">
    <property type="entry name" value="PP-bd_ACP"/>
</dbReference>
<dbReference type="InterPro" id="IPR016035">
    <property type="entry name" value="Acyl_Trfase/lysoPLipase"/>
</dbReference>
<dbReference type="InterPro" id="IPR005814">
    <property type="entry name" value="Aminotrans_3"/>
</dbReference>
<dbReference type="Pfam" id="PF00109">
    <property type="entry name" value="ketoacyl-synt"/>
    <property type="match status" value="1"/>
</dbReference>
<feature type="region of interest" description="Disordered" evidence="8">
    <location>
        <begin position="1103"/>
        <end position="1147"/>
    </location>
</feature>
<dbReference type="InterPro" id="IPR018201">
    <property type="entry name" value="Ketoacyl_synth_AS"/>
</dbReference>
<dbReference type="InterPro" id="IPR036736">
    <property type="entry name" value="ACP-like_sf"/>
</dbReference>
<dbReference type="Gene3D" id="3.30.300.30">
    <property type="match status" value="1"/>
</dbReference>
<keyword evidence="3" id="KW-0597">Phosphoprotein</keyword>
<dbReference type="Pfam" id="PF00698">
    <property type="entry name" value="Acyl_transf_1"/>
    <property type="match status" value="1"/>
</dbReference>
<dbReference type="Gene3D" id="3.30.70.3290">
    <property type="match status" value="1"/>
</dbReference>
<dbReference type="GO" id="GO:0046872">
    <property type="term" value="F:metal ion binding"/>
    <property type="evidence" value="ECO:0007669"/>
    <property type="project" value="UniProtKB-KW"/>
</dbReference>
<dbReference type="InterPro" id="IPR015422">
    <property type="entry name" value="PyrdxlP-dep_Trfase_small"/>
</dbReference>
<dbReference type="PROSITE" id="PS00606">
    <property type="entry name" value="KS3_1"/>
    <property type="match status" value="1"/>
</dbReference>
<dbReference type="InterPro" id="IPR045851">
    <property type="entry name" value="AMP-bd_C_sf"/>
</dbReference>
<dbReference type="NCBIfam" id="TIGR01733">
    <property type="entry name" value="AA-adenyl-dom"/>
    <property type="match status" value="1"/>
</dbReference>
<feature type="region of interest" description="Disordered" evidence="8">
    <location>
        <begin position="1624"/>
        <end position="1643"/>
    </location>
</feature>
<evidence type="ECO:0000256" key="5">
    <source>
        <dbReference type="ARBA" id="ARBA00022723"/>
    </source>
</evidence>
<dbReference type="PATRIC" id="fig|1156935.5.peg.3119"/>
<dbReference type="SMART" id="SM00827">
    <property type="entry name" value="PKS_AT"/>
    <property type="match status" value="1"/>
</dbReference>
<dbReference type="Gene3D" id="3.90.1150.10">
    <property type="entry name" value="Aspartate Aminotransferase, domain 1"/>
    <property type="match status" value="1"/>
</dbReference>
<dbReference type="PROSITE" id="PS52004">
    <property type="entry name" value="KS3_2"/>
    <property type="match status" value="1"/>
</dbReference>
<evidence type="ECO:0000256" key="8">
    <source>
        <dbReference type="SAM" id="MobiDB-lite"/>
    </source>
</evidence>
<comment type="cofactor">
    <cofactor evidence="1">
        <name>pyridoxal 5'-phosphate</name>
        <dbReference type="ChEBI" id="CHEBI:597326"/>
    </cofactor>
</comment>
<evidence type="ECO:0000256" key="4">
    <source>
        <dbReference type="ARBA" id="ARBA00022679"/>
    </source>
</evidence>
<dbReference type="InterPro" id="IPR032821">
    <property type="entry name" value="PKS_assoc"/>
</dbReference>
<dbReference type="EMBL" id="ALJF01000012">
    <property type="protein sequence ID" value="EKF58635.1"/>
    <property type="molecule type" value="Genomic_DNA"/>
</dbReference>
<dbReference type="InterPro" id="IPR014030">
    <property type="entry name" value="Ketoacyl_synth_N"/>
</dbReference>
<name>K2Q0L7_9HYPH</name>
<dbReference type="Pfam" id="PF00501">
    <property type="entry name" value="AMP-binding"/>
    <property type="match status" value="1"/>
</dbReference>
<dbReference type="CDD" id="cd19531">
    <property type="entry name" value="LCL_NRPS-like"/>
    <property type="match status" value="1"/>
</dbReference>
<dbReference type="InterPro" id="IPR015421">
    <property type="entry name" value="PyrdxlP-dep_Trfase_major"/>
</dbReference>
<dbReference type="SUPFAM" id="SSF56801">
    <property type="entry name" value="Acetyl-CoA synthetase-like"/>
    <property type="match status" value="1"/>
</dbReference>
<sequence length="2725" mass="293786">MTVDLRPNGHAPKNAEVDPDVSGGIAIIGMSGRFPKADSVQGLWDLVKSGENAFRIFKADEIEDGFTDEERASPDYVACRPHLADVDMFDAEFFGMFAREAALTDPQHRVFLEICWEALESAGYDPYQAPGLVGVFAGCSMPTYLLNNVLPDRAAVEEVTSNYQIGCYNQLIGSLGDALATRIAYKLNLRGPAFTLQSACSTSLLAVSQACQNLLTYSCDMALAGGVSITHPQKRGCIYQEGGMVSRDGVCRPFDADASGTVFGSGAGVVLLKRLEDALADGDMIYAIIRGYGVNNDGSDKIGFTAPSAEGQADVITAAIAHAGIDPAAIGYIECHGTATPLGDPIEFSGLTQAFSRAPLQRKSCALGSLKGSIGHLDAAAGVAGLIKATLALHHGKIPAMPNFKAPNPHVDLDNTRFYIPDRTSDWPAGSTPRCAGVSAFGVGGTNIHVVLEEAPKPIKGEARTTAPLILPLSARSEAALSQMRRNLVGHLEKNRDISIEALATTLQEGRHAFRTRTAISAETIEEAIEGLKRENPTTAVAEDCPPPVVFMFPGQGAQYVGMGAALHTSEPEFARWIDRGTELLKMRFGIDLKEYICHAGPVSRALAEEQRETRIAQPCLYLVEYALAQLWISRGLKPTAMIGHSVGEFVAATLANVISFEDALTLVATRGQLMQEQSPGAMISVRAAPDVLANQLVGEAEIAAINAPKLCVASGPVDDIEALCFRLEKAGIAFSRLHTSHAFHSAMMDPCIDALRDVASKVTYGQATIPYISCVTGDWQSEVFSSSPDYWARHCREPVRFSDGLLTLCKDQHPILLEVGPGRSLSVFAAQTIGRDQLPAIVQSLPEHDSAALARHFVADAHARLWMAGSNLPWPGLNGNPRQSIPLPTYPFQRQRHWIEAPPSERRRRAERPASLDGKQSIKREQFASSEVETMNAINTVTVPSRIAKLESALISLLGEMSGEPIDAQNINDTFLELGFDSLFIGQFAQKIDRLYGVRISFRELLANIPSVAALARHLDRVLPPDPADADVPIKPQPASITTGPSAIAVQTTTPSSTPSAVMQIADRAAAAPGLEALLQSQLRLAQDLFAQQFQLLQGGGVTASASSAPTTSETPSPASPAPSTDPEPVALGKPGPEAAETEEIGGARYRHYQQSGKRGMAQTSAEQGAFINDLVLAYSNRNQGSKQFTQAHRASLADPRTASGFRAEWKEMIFPVVCHRSKGARIWDIDGHEYIDLVNGFGQTAFGHAPDFVVEAMKAQMEDGFAIGPQTPLAGEVAELFSAMTGHQRVTFCNTGSEAVMAAMRLARAVTGRDRIAVFANDYHGQFDEVLVKGRARAKEPIALPIAAGIPSGSVSNMVVLPYGTDESLDWIKANAGELAAVIIEPIQSRHPELRPRDFVATLREIADTSGYALVFDEVVTGFRVDPGGMQAIWGIKGDMATYGKVVGGGMPIGVLAGNNRFMDALDGGYWRYGDDSVPNVVPTFFAGTFVRHPVVLAAARAVLHHIKGDGSALYDRVAKRTEALVDEINLELEKRGVPPCLRGYKSWFVTDFSSQDPLGGLLYPYLRMNGIHIQEGYPCFLTTAHSEEDFKTIARAFRDAVDALQCVGILAPKAGRGLNGLANATQASPRPALSKPDRTKSARLTEAQSEIWLAAQAGEEASCSFNESLSLELSGTLDKHAFVRAIHAVVARHDALHIRFDRNGERFSFISDFTLPVELIDLSEDPSAKARLAQLIEADAKTPFDLVEGPLARAFLVTMAQDRHVLVFTAHHIVCDGWSLNVIINELSQAYTAALRAESPMLEPSMSFADYAEHHAPGGEVGSNTAQFWHAQYQQPPELLDLPFDRPHPDRRSFAGGTCTVIVPSDISGAVRKRGARSGATMFSTMLAALQVMLARLSGQTDIVIAVPSAGQSLLEDKILVGHCVNLLPIRQRVDLEASFEDHLKTTQQLVLKAFEHQDYTYGTLVKTLGVKRDPSRLPLTGIQFNLERVAANATFEGLDVAITPNPKSFANFDMFLNMIESKDGIRIDVDYNADVLDRETVERWIGHLITLLTALAEKDASLVTDLPLLSQREMHWLARDLNESAADYPREDSVVTLVARQAQSKAGAIAARHGARSMTYGELEAQSNAFAHHLQKVLHGRGERVALLVDRSLEMLVALIGIMKAGHAYVPLDPGHPAARLHQTLNAARPAAIVCDTDANEALTKTDADEAEIGTLKTATIRLDKVLSALAPSSASAPDILPPHADSTAYVIFTSGSTGTPKGVSISHRSLTNFLCSMAREPGFASDDVIVAVTTISFDIAGLELYLPLICGGSVVIADRSQVEDGFALVRLINESAATVLQATPTLWQMLVEAGLDKTRPLKKLCGGEALPASLARTLSGMQGSLWNMYGPTETTIWSSLAKITDGDAPITIGHPIANTELHILGPDGRLVPPGVVGELHIGGDGLAEGYFDRPDLTETAFISCDIGLGEEQRLYKTGDLGRRLKDGSLQLLGRRDNQVKLRGFRIELGEIEAVISKVEGLRQCAVVGARNARGELLLACYFVANPETRAADAAELAKAVRRDLPAYMVPSVWSREIELPLTGNGKLNRKALEARELRRDDGQTKAAAKTAPRTAMEERLMDIWEGVLDIDPIGVEDNLYALGADSLMIFRIAARMLDAGLPLEAKHLLRYPSIAELAAYAEKAAEQLSVSSPDEGGIVHQIPSLSSFRNGARRSMERIS</sequence>
<dbReference type="GO" id="GO:0008483">
    <property type="term" value="F:transaminase activity"/>
    <property type="evidence" value="ECO:0007669"/>
    <property type="project" value="InterPro"/>
</dbReference>
<dbReference type="GO" id="GO:0004315">
    <property type="term" value="F:3-oxoacyl-[acyl-carrier-protein] synthase activity"/>
    <property type="evidence" value="ECO:0007669"/>
    <property type="project" value="InterPro"/>
</dbReference>
<evidence type="ECO:0000256" key="2">
    <source>
        <dbReference type="ARBA" id="ARBA00022450"/>
    </source>
</evidence>
<organism evidence="11 12">
    <name type="scientific">Agrobacterium albertimagni AOL15</name>
    <dbReference type="NCBI Taxonomy" id="1156935"/>
    <lineage>
        <taxon>Bacteria</taxon>
        <taxon>Pseudomonadati</taxon>
        <taxon>Pseudomonadota</taxon>
        <taxon>Alphaproteobacteria</taxon>
        <taxon>Hyphomicrobiales</taxon>
        <taxon>Rhizobiaceae</taxon>
        <taxon>Rhizobium/Agrobacterium group</taxon>
        <taxon>Agrobacterium</taxon>
    </lineage>
</organism>
<dbReference type="InterPro" id="IPR000873">
    <property type="entry name" value="AMP-dep_synth/lig_dom"/>
</dbReference>
<dbReference type="GO" id="GO:0004312">
    <property type="term" value="F:fatty acid synthase activity"/>
    <property type="evidence" value="ECO:0007669"/>
    <property type="project" value="TreeGrafter"/>
</dbReference>
<proteinExistence type="inferred from homology"/>
<dbReference type="SUPFAM" id="SSF53901">
    <property type="entry name" value="Thiolase-like"/>
    <property type="match status" value="1"/>
</dbReference>
<evidence type="ECO:0000256" key="7">
    <source>
        <dbReference type="ARBA" id="ARBA00029443"/>
    </source>
</evidence>
<feature type="domain" description="Carrier" evidence="9">
    <location>
        <begin position="2616"/>
        <end position="2690"/>
    </location>
</feature>
<dbReference type="Pfam" id="PF16197">
    <property type="entry name" value="KAsynt_C_assoc"/>
    <property type="match status" value="1"/>
</dbReference>
<dbReference type="InterPro" id="IPR014043">
    <property type="entry name" value="Acyl_transferase_dom"/>
</dbReference>
<reference evidence="11 12" key="1">
    <citation type="journal article" date="2012" name="J. Bacteriol.">
        <title>Draft Genome Sequence of Agrobacterium albertimagni Strain AOL15.</title>
        <authorList>
            <person name="Trimble W.L."/>
            <person name="Phung le T."/>
            <person name="Meyer F."/>
            <person name="Gilbert J.A."/>
            <person name="Silver S."/>
        </authorList>
    </citation>
    <scope>NUCLEOTIDE SEQUENCE [LARGE SCALE GENOMIC DNA]</scope>
    <source>
        <strain evidence="11 12">AOL15</strain>
    </source>
</reference>
<evidence type="ECO:0000259" key="10">
    <source>
        <dbReference type="PROSITE" id="PS52004"/>
    </source>
</evidence>
<dbReference type="STRING" id="1156935.QWE_15366"/>
<dbReference type="InterPro" id="IPR016039">
    <property type="entry name" value="Thiolase-like"/>
</dbReference>
<comment type="caution">
    <text evidence="11">The sequence shown here is derived from an EMBL/GenBank/DDBJ whole genome shotgun (WGS) entry which is preliminary data.</text>
</comment>
<dbReference type="Gene3D" id="3.30.559.10">
    <property type="entry name" value="Chloramphenicol acetyltransferase-like domain"/>
    <property type="match status" value="1"/>
</dbReference>
<protein>
    <submittedName>
        <fullName evidence="11">Amino acid adenylation domain-containing protein</fullName>
    </submittedName>
</protein>
<evidence type="ECO:0000256" key="3">
    <source>
        <dbReference type="ARBA" id="ARBA00022553"/>
    </source>
</evidence>
<evidence type="ECO:0000256" key="1">
    <source>
        <dbReference type="ARBA" id="ARBA00001933"/>
    </source>
</evidence>
<dbReference type="InterPro" id="IPR015424">
    <property type="entry name" value="PyrdxlP-dep_Trfase"/>
</dbReference>
<dbReference type="InterPro" id="IPR049704">
    <property type="entry name" value="Aminotrans_3_PPA_site"/>
</dbReference>
<comment type="similarity">
    <text evidence="7">In the C-terminal section; belongs to the NRP synthetase family.</text>
</comment>
<dbReference type="Gene3D" id="1.10.1200.10">
    <property type="entry name" value="ACP-like"/>
    <property type="match status" value="2"/>
</dbReference>
<feature type="region of interest" description="Disordered" evidence="8">
    <location>
        <begin position="902"/>
        <end position="923"/>
    </location>
</feature>
<dbReference type="Pfam" id="PF13193">
    <property type="entry name" value="AMP-binding_C"/>
    <property type="match status" value="1"/>
</dbReference>
<dbReference type="InterPro" id="IPR020845">
    <property type="entry name" value="AMP-binding_CS"/>
</dbReference>
<evidence type="ECO:0000259" key="9">
    <source>
        <dbReference type="PROSITE" id="PS50075"/>
    </source>
</evidence>
<dbReference type="eggNOG" id="COG1020">
    <property type="taxonomic scope" value="Bacteria"/>
</dbReference>
<dbReference type="Proteomes" id="UP000007123">
    <property type="component" value="Unassembled WGS sequence"/>
</dbReference>
<dbReference type="InterPro" id="IPR014031">
    <property type="entry name" value="Ketoacyl_synth_C"/>
</dbReference>